<proteinExistence type="predicted"/>
<accession>A0ABN8XJZ4</accession>
<evidence type="ECO:0000313" key="1">
    <source>
        <dbReference type="EMBL" id="CAI9086284.1"/>
    </source>
</evidence>
<reference evidence="1" key="1">
    <citation type="submission" date="2023-03" db="EMBL/GenBank/DDBJ databases">
        <authorList>
            <person name="Cremers G."/>
            <person name="Picone N."/>
        </authorList>
    </citation>
    <scope>NUCLEOTIDE SEQUENCE</scope>
    <source>
        <strain evidence="1">Sample_alias</strain>
    </source>
</reference>
<gene>
    <name evidence="1" type="ORF">MFUM_1963</name>
</gene>
<dbReference type="EMBL" id="OX458932">
    <property type="protein sequence ID" value="CAI9086284.1"/>
    <property type="molecule type" value="Genomic_DNA"/>
</dbReference>
<dbReference type="Proteomes" id="UP001161497">
    <property type="component" value="Chromosome"/>
</dbReference>
<name>A0ABN8XJZ4_9BACT</name>
<sequence length="43" mass="4857">MSYAGRVGAYNLKKRIGDCEIIVVDPLKRLYVIILGRFTRNSG</sequence>
<evidence type="ECO:0000313" key="2">
    <source>
        <dbReference type="Proteomes" id="UP001161497"/>
    </source>
</evidence>
<organism evidence="1 2">
    <name type="scientific">Candidatus Methylacidiphilum fumarolicum</name>
    <dbReference type="NCBI Taxonomy" id="591154"/>
    <lineage>
        <taxon>Bacteria</taxon>
        <taxon>Pseudomonadati</taxon>
        <taxon>Verrucomicrobiota</taxon>
        <taxon>Methylacidiphilae</taxon>
        <taxon>Methylacidiphilales</taxon>
        <taxon>Methylacidiphilaceae</taxon>
        <taxon>Methylacidiphilum (ex Ratnadevi et al. 2023)</taxon>
    </lineage>
</organism>
<protein>
    <submittedName>
        <fullName evidence="1">Uncharacterized protein</fullName>
    </submittedName>
</protein>
<keyword evidence="2" id="KW-1185">Reference proteome</keyword>